<sequence>MFVAAINNADSAGDAYPFDVPIGPKDAEMSHRPKYYTETVSPTKFSFRKVINGETADVKVRNWESPRAGHVYDLEGPDAAALAISSFPKLGTSELIAEMGELYAMAYLRDVPVIHFEETAPADAKVKKALAALNKLKWFNSKPAGLSDEEARRHLARFVDPGQAAPTSYALDTKNLFRGSAPGAKDGPFVSQFLLIGNKGRAAPTPGTTDSRIANNPAPVCVMKVGADGKCDYGHAEIEDGYILWGVQTINQRLSVHEEGLNYLGDWASWLDAQNGADFRELDKYWQNGKPRFITTLRDLATYVHFDALYQAYLNAYLLLTGFKADLDVGLPSGGFHPTRGSFATFGPPHFQTLLTEVSSRALKAARRQKFQWQLRARPEYLAAMLSLSASTKASDLGSAQEDAKKTYDALDKAGIFGLKIDSKLPGWLKLPNGVTPPSGPDVQKLLPQAFPEGSPMHPSYAAGHATVAGACVTILKAVFQTYADPRKGNQTDPLASGYVPPDFHDARWWKDKLTLDKIGAKEKQLQSIYRPPSDAKTDKLHATKIDKDNNLTLIGELNKLAANISIARNIAGVHYYIDYYASLRLGERVAVGILEEQLLTYPEPVSMRFESFDGDRIVLEGNGDGVTIERHAYDGAHTTIDYDEWWRRHFVD</sequence>
<proteinExistence type="predicted"/>
<gene>
    <name evidence="1" type="ORF">J6595_12525</name>
</gene>
<dbReference type="InterPro" id="IPR016119">
    <property type="entry name" value="Br/Cl_peroxidase_C"/>
</dbReference>
<comment type="caution">
    <text evidence="1">The sequence shown here is derived from an EMBL/GenBank/DDBJ whole genome shotgun (WGS) entry which is preliminary data.</text>
</comment>
<name>A0ABS4BI20_9HYPH</name>
<evidence type="ECO:0008006" key="3">
    <source>
        <dbReference type="Google" id="ProtNLM"/>
    </source>
</evidence>
<evidence type="ECO:0000313" key="1">
    <source>
        <dbReference type="EMBL" id="MBP0616408.1"/>
    </source>
</evidence>
<dbReference type="InterPro" id="IPR052559">
    <property type="entry name" value="V-haloperoxidase"/>
</dbReference>
<dbReference type="Gene3D" id="1.10.606.10">
    <property type="entry name" value="Vanadium-containing Chloroperoxidase, domain 2"/>
    <property type="match status" value="1"/>
</dbReference>
<dbReference type="RefSeq" id="WP_209594896.1">
    <property type="nucleotide sequence ID" value="NZ_JAGJCF010000007.1"/>
</dbReference>
<accession>A0ABS4BI20</accession>
<dbReference type="Proteomes" id="UP000678276">
    <property type="component" value="Unassembled WGS sequence"/>
</dbReference>
<dbReference type="PANTHER" id="PTHR34599">
    <property type="entry name" value="PEROXIDASE-RELATED"/>
    <property type="match status" value="1"/>
</dbReference>
<organism evidence="1 2">
    <name type="scientific">Jiella mangrovi</name>
    <dbReference type="NCBI Taxonomy" id="2821407"/>
    <lineage>
        <taxon>Bacteria</taxon>
        <taxon>Pseudomonadati</taxon>
        <taxon>Pseudomonadota</taxon>
        <taxon>Alphaproteobacteria</taxon>
        <taxon>Hyphomicrobiales</taxon>
        <taxon>Aurantimonadaceae</taxon>
        <taxon>Jiella</taxon>
    </lineage>
</organism>
<protein>
    <recommendedName>
        <fullName evidence="3">Phosphatase PAP2 family protein</fullName>
    </recommendedName>
</protein>
<reference evidence="1 2" key="1">
    <citation type="submission" date="2021-04" db="EMBL/GenBank/DDBJ databases">
        <title>Whole genome sequence of Jiella sp. KSK16Y-1.</title>
        <authorList>
            <person name="Tuo L."/>
        </authorList>
    </citation>
    <scope>NUCLEOTIDE SEQUENCE [LARGE SCALE GENOMIC DNA]</scope>
    <source>
        <strain evidence="1 2">KSK16Y-1</strain>
    </source>
</reference>
<dbReference type="PANTHER" id="PTHR34599:SF1">
    <property type="entry name" value="PHOSPHATIDIC ACID PHOSPHATASE TYPE 2_HALOPEROXIDASE DOMAIN-CONTAINING PROTEIN"/>
    <property type="match status" value="1"/>
</dbReference>
<keyword evidence="2" id="KW-1185">Reference proteome</keyword>
<dbReference type="InterPro" id="IPR036938">
    <property type="entry name" value="PAP2/HPO_sf"/>
</dbReference>
<evidence type="ECO:0000313" key="2">
    <source>
        <dbReference type="Proteomes" id="UP000678276"/>
    </source>
</evidence>
<dbReference type="EMBL" id="JAGJCF010000007">
    <property type="protein sequence ID" value="MBP0616408.1"/>
    <property type="molecule type" value="Genomic_DNA"/>
</dbReference>
<dbReference type="SUPFAM" id="SSF48317">
    <property type="entry name" value="Acid phosphatase/Vanadium-dependent haloperoxidase"/>
    <property type="match status" value="1"/>
</dbReference>